<proteinExistence type="predicted"/>
<dbReference type="SUPFAM" id="SSF54593">
    <property type="entry name" value="Glyoxalase/Bleomycin resistance protein/Dihydroxybiphenyl dioxygenase"/>
    <property type="match status" value="1"/>
</dbReference>
<dbReference type="Pfam" id="PF13669">
    <property type="entry name" value="Glyoxalase_4"/>
    <property type="match status" value="1"/>
</dbReference>
<dbReference type="InterPro" id="IPR037523">
    <property type="entry name" value="VOC_core"/>
</dbReference>
<evidence type="ECO:0000313" key="3">
    <source>
        <dbReference type="Proteomes" id="UP000598467"/>
    </source>
</evidence>
<accession>A0A926S5C2</accession>
<reference evidence="2" key="1">
    <citation type="submission" date="2020-05" db="EMBL/GenBank/DDBJ databases">
        <title>Identification of trans-AT polyketide cluster in two marine bacteria, producers of a novel glutaramide-containing polyketide sesbanimide D and analogs.</title>
        <authorList>
            <person name="Kacar D."/>
            <person name="Rodriguez P."/>
            <person name="Canedo L."/>
            <person name="Gonzalez E."/>
            <person name="Galan B."/>
            <person name="De La Calle F."/>
            <person name="Garcia J.L."/>
        </authorList>
    </citation>
    <scope>NUCLEOTIDE SEQUENCE</scope>
    <source>
        <strain evidence="2">PHM038</strain>
    </source>
</reference>
<protein>
    <submittedName>
        <fullName evidence="2">VOC family protein</fullName>
    </submittedName>
</protein>
<organism evidence="2 3">
    <name type="scientific">Roseibium aggregatum</name>
    <dbReference type="NCBI Taxonomy" id="187304"/>
    <lineage>
        <taxon>Bacteria</taxon>
        <taxon>Pseudomonadati</taxon>
        <taxon>Pseudomonadota</taxon>
        <taxon>Alphaproteobacteria</taxon>
        <taxon>Hyphomicrobiales</taxon>
        <taxon>Stappiaceae</taxon>
        <taxon>Roseibium</taxon>
    </lineage>
</organism>
<evidence type="ECO:0000313" key="2">
    <source>
        <dbReference type="EMBL" id="MBD1545287.1"/>
    </source>
</evidence>
<feature type="domain" description="VOC" evidence="1">
    <location>
        <begin position="5"/>
        <end position="125"/>
    </location>
</feature>
<comment type="caution">
    <text evidence="2">The sequence shown here is derived from an EMBL/GenBank/DDBJ whole genome shotgun (WGS) entry which is preliminary data.</text>
</comment>
<dbReference type="RefSeq" id="WP_190289950.1">
    <property type="nucleotide sequence ID" value="NZ_JABFCZ010000003.1"/>
</dbReference>
<dbReference type="AlphaFoldDB" id="A0A926S5C2"/>
<sequence length="127" mass="14112">MADAFLEHVNITVSDPVKTAQRLADLFGWHIRWQGEAKAGGYTVHVGNDNSYVAVYSLGQPKDGPDSYTTRGGLNHVGVVVDDLEATEERVKAMGYTPHSHADYQPGRRFYFDGDDGIEFEVVSYPY</sequence>
<evidence type="ECO:0000259" key="1">
    <source>
        <dbReference type="PROSITE" id="PS51819"/>
    </source>
</evidence>
<dbReference type="EMBL" id="JABFCZ010000003">
    <property type="protein sequence ID" value="MBD1545287.1"/>
    <property type="molecule type" value="Genomic_DNA"/>
</dbReference>
<dbReference type="Proteomes" id="UP000598467">
    <property type="component" value="Unassembled WGS sequence"/>
</dbReference>
<name>A0A926S5C2_9HYPH</name>
<gene>
    <name evidence="2" type="ORF">HK439_03365</name>
</gene>
<dbReference type="PROSITE" id="PS51819">
    <property type="entry name" value="VOC"/>
    <property type="match status" value="1"/>
</dbReference>
<dbReference type="InterPro" id="IPR029068">
    <property type="entry name" value="Glyas_Bleomycin-R_OHBP_Dase"/>
</dbReference>
<dbReference type="Gene3D" id="3.10.180.10">
    <property type="entry name" value="2,3-Dihydroxybiphenyl 1,2-Dioxygenase, domain 1"/>
    <property type="match status" value="1"/>
</dbReference>